<reference evidence="7 8" key="1">
    <citation type="submission" date="2021-12" db="EMBL/GenBank/DDBJ databases">
        <title>High titer production of polyol ester of fatty acids by Rhodotorula paludigena BS15 towards product separation-free biomass refinery.</title>
        <authorList>
            <person name="Mano J."/>
            <person name="Ono H."/>
            <person name="Tanaka T."/>
            <person name="Naito K."/>
            <person name="Sushida H."/>
            <person name="Ike M."/>
            <person name="Tokuyasu K."/>
            <person name="Kitaoka M."/>
        </authorList>
    </citation>
    <scope>NUCLEOTIDE SEQUENCE [LARGE SCALE GENOMIC DNA]</scope>
    <source>
        <strain evidence="7 8">BS15</strain>
    </source>
</reference>
<dbReference type="InterPro" id="IPR011990">
    <property type="entry name" value="TPR-like_helical_dom_sf"/>
</dbReference>
<proteinExistence type="predicted"/>
<evidence type="ECO:0000313" key="7">
    <source>
        <dbReference type="EMBL" id="GJN93569.1"/>
    </source>
</evidence>
<evidence type="ECO:0000256" key="2">
    <source>
        <dbReference type="ARBA" id="ARBA00022737"/>
    </source>
</evidence>
<dbReference type="CDD" id="cd02947">
    <property type="entry name" value="TRX_family"/>
    <property type="match status" value="1"/>
</dbReference>
<dbReference type="GO" id="GO:0006950">
    <property type="term" value="P:response to stress"/>
    <property type="evidence" value="ECO:0007669"/>
    <property type="project" value="UniProtKB-ARBA"/>
</dbReference>
<name>A0AAV5GUG1_9BASI</name>
<dbReference type="InterPro" id="IPR013766">
    <property type="entry name" value="Thioredoxin_domain"/>
</dbReference>
<dbReference type="InterPro" id="IPR005746">
    <property type="entry name" value="Thioredoxin"/>
</dbReference>
<dbReference type="Pfam" id="PF00085">
    <property type="entry name" value="Thioredoxin"/>
    <property type="match status" value="1"/>
</dbReference>
<keyword evidence="8" id="KW-1185">Reference proteome</keyword>
<dbReference type="EMBL" id="BQKY01000014">
    <property type="protein sequence ID" value="GJN93569.1"/>
    <property type="molecule type" value="Genomic_DNA"/>
</dbReference>
<evidence type="ECO:0000256" key="3">
    <source>
        <dbReference type="ARBA" id="ARBA00022803"/>
    </source>
</evidence>
<accession>A0AAV5GUG1</accession>
<dbReference type="NCBIfam" id="TIGR01068">
    <property type="entry name" value="thioredoxin"/>
    <property type="match status" value="1"/>
</dbReference>
<keyword evidence="2" id="KW-0677">Repeat</keyword>
<feature type="domain" description="Thioredoxin" evidence="6">
    <location>
        <begin position="1"/>
        <end position="111"/>
    </location>
</feature>
<dbReference type="Pfam" id="PF07719">
    <property type="entry name" value="TPR_2"/>
    <property type="match status" value="1"/>
</dbReference>
<dbReference type="PROSITE" id="PS50005">
    <property type="entry name" value="TPR"/>
    <property type="match status" value="1"/>
</dbReference>
<keyword evidence="3 5" id="KW-0802">TPR repeat</keyword>
<protein>
    <recommendedName>
        <fullName evidence="1">Thioredoxin</fullName>
    </recommendedName>
</protein>
<dbReference type="FunFam" id="3.40.30.10:FF:000245">
    <property type="entry name" value="Thioredoxin"/>
    <property type="match status" value="1"/>
</dbReference>
<organism evidence="7 8">
    <name type="scientific">Rhodotorula paludigena</name>
    <dbReference type="NCBI Taxonomy" id="86838"/>
    <lineage>
        <taxon>Eukaryota</taxon>
        <taxon>Fungi</taxon>
        <taxon>Dikarya</taxon>
        <taxon>Basidiomycota</taxon>
        <taxon>Pucciniomycotina</taxon>
        <taxon>Microbotryomycetes</taxon>
        <taxon>Sporidiobolales</taxon>
        <taxon>Sporidiobolaceae</taxon>
        <taxon>Rhodotorula</taxon>
    </lineage>
</organism>
<feature type="repeat" description="TPR" evidence="5">
    <location>
        <begin position="123"/>
        <end position="156"/>
    </location>
</feature>
<dbReference type="InterPro" id="IPR013105">
    <property type="entry name" value="TPR_2"/>
</dbReference>
<gene>
    <name evidence="7" type="ORF">Rhopal_006626-T1</name>
</gene>
<evidence type="ECO:0000256" key="5">
    <source>
        <dbReference type="PROSITE-ProRule" id="PRU00339"/>
    </source>
</evidence>
<dbReference type="InterPro" id="IPR019734">
    <property type="entry name" value="TPR_rpt"/>
</dbReference>
<evidence type="ECO:0000313" key="8">
    <source>
        <dbReference type="Proteomes" id="UP001342314"/>
    </source>
</evidence>
<dbReference type="InterPro" id="IPR017937">
    <property type="entry name" value="Thioredoxin_CS"/>
</dbReference>
<dbReference type="Proteomes" id="UP001342314">
    <property type="component" value="Unassembled WGS sequence"/>
</dbReference>
<dbReference type="PRINTS" id="PR00421">
    <property type="entry name" value="THIOREDOXIN"/>
</dbReference>
<keyword evidence="4" id="KW-1015">Disulfide bond</keyword>
<dbReference type="Pfam" id="PF13432">
    <property type="entry name" value="TPR_16"/>
    <property type="match status" value="1"/>
</dbReference>
<comment type="caution">
    <text evidence="7">The sequence shown here is derived from an EMBL/GenBank/DDBJ whole genome shotgun (WGS) entry which is preliminary data.</text>
</comment>
<dbReference type="Gene3D" id="1.25.40.10">
    <property type="entry name" value="Tetratricopeptide repeat domain"/>
    <property type="match status" value="1"/>
</dbReference>
<dbReference type="InterPro" id="IPR036249">
    <property type="entry name" value="Thioredoxin-like_sf"/>
</dbReference>
<dbReference type="GO" id="GO:0015035">
    <property type="term" value="F:protein-disulfide reductase activity"/>
    <property type="evidence" value="ECO:0007669"/>
    <property type="project" value="InterPro"/>
</dbReference>
<dbReference type="AlphaFoldDB" id="A0AAV5GUG1"/>
<evidence type="ECO:0000256" key="4">
    <source>
        <dbReference type="ARBA" id="ARBA00023157"/>
    </source>
</evidence>
<evidence type="ECO:0000256" key="1">
    <source>
        <dbReference type="ARBA" id="ARBA00020570"/>
    </source>
</evidence>
<dbReference type="Gene3D" id="3.40.30.10">
    <property type="entry name" value="Glutaredoxin"/>
    <property type="match status" value="1"/>
</dbReference>
<dbReference type="PROSITE" id="PS00194">
    <property type="entry name" value="THIOREDOXIN_1"/>
    <property type="match status" value="1"/>
</dbReference>
<dbReference type="SMART" id="SM00028">
    <property type="entry name" value="TPR"/>
    <property type="match status" value="2"/>
</dbReference>
<evidence type="ECO:0000259" key="6">
    <source>
        <dbReference type="PROSITE" id="PS51352"/>
    </source>
</evidence>
<dbReference type="PANTHER" id="PTHR46115">
    <property type="entry name" value="THIOREDOXIN-LIKE PROTEIN 1"/>
    <property type="match status" value="1"/>
</dbReference>
<dbReference type="SUPFAM" id="SSF48452">
    <property type="entry name" value="TPR-like"/>
    <property type="match status" value="1"/>
</dbReference>
<dbReference type="SUPFAM" id="SSF52833">
    <property type="entry name" value="Thioredoxin-like"/>
    <property type="match status" value="1"/>
</dbReference>
<sequence length="243" mass="25921">MSAHPLDINAVSEWNTALRSATADGQTVIVDFWATWCGPCKAIAPVYDNLAKQYSWVKFLRVDVDKQQAIAQKYQISAMPTFVAIKAGKVVDTLKGADPAGLNRLVATHAGPNPPIPPMSAEAEAAKEEGNALFKAGDYAGARDKYGKAIELAPRSFVLLGNRAFASLKLASPDFSSALSDAEAAVKLAPTWAKGHVRRGEALEGLGRVDEAVKAFEEAVRTGTGQVKTEAAQKLEKAKTKLQ</sequence>
<dbReference type="PROSITE" id="PS51352">
    <property type="entry name" value="THIOREDOXIN_2"/>
    <property type="match status" value="1"/>
</dbReference>